<accession>A0A6J2U612</accession>
<dbReference type="RefSeq" id="XP_030384001.1">
    <property type="nucleotide sequence ID" value="XM_030528141.1"/>
</dbReference>
<gene>
    <name evidence="2" type="primary">LOC115631415</name>
</gene>
<proteinExistence type="predicted"/>
<evidence type="ECO:0000313" key="2">
    <source>
        <dbReference type="RefSeq" id="XP_030384001.1"/>
    </source>
</evidence>
<reference evidence="2" key="1">
    <citation type="submission" date="2025-08" db="UniProtKB">
        <authorList>
            <consortium name="RefSeq"/>
        </authorList>
    </citation>
    <scope>IDENTIFICATION</scope>
    <source>
        <strain evidence="2">11010-0011.00</strain>
        <tissue evidence="2">Whole body</tissue>
    </source>
</reference>
<dbReference type="GeneID" id="115631415"/>
<name>A0A6J2U612_DROLE</name>
<sequence>MEIQFAVEFEHDANILGSLEQDEHGSNERCCKGLQPEQFDSYLAFLVSFLTLEQPQPSAHLLGDEQASRMRQKMLEFKEQVDALDRNDENYYVKKEDLIFKVFCEYKGIPYEVKHIAADQEDEDEVDDTLDMDMERDGLVFFRIGTEAESAKFYNDQAQAEAEAFIESVEEEQFFH</sequence>
<organism evidence="1 2">
    <name type="scientific">Drosophila lebanonensis</name>
    <name type="common">Fruit fly</name>
    <name type="synonym">Scaptodrosophila lebanonensis</name>
    <dbReference type="NCBI Taxonomy" id="7225"/>
    <lineage>
        <taxon>Eukaryota</taxon>
        <taxon>Metazoa</taxon>
        <taxon>Ecdysozoa</taxon>
        <taxon>Arthropoda</taxon>
        <taxon>Hexapoda</taxon>
        <taxon>Insecta</taxon>
        <taxon>Pterygota</taxon>
        <taxon>Neoptera</taxon>
        <taxon>Endopterygota</taxon>
        <taxon>Diptera</taxon>
        <taxon>Brachycera</taxon>
        <taxon>Muscomorpha</taxon>
        <taxon>Ephydroidea</taxon>
        <taxon>Drosophilidae</taxon>
        <taxon>Scaptodrosophila</taxon>
    </lineage>
</organism>
<keyword evidence="1" id="KW-1185">Reference proteome</keyword>
<evidence type="ECO:0000313" key="1">
    <source>
        <dbReference type="Proteomes" id="UP000504634"/>
    </source>
</evidence>
<dbReference type="Proteomes" id="UP000504634">
    <property type="component" value="Unplaced"/>
</dbReference>
<dbReference type="AlphaFoldDB" id="A0A6J2U612"/>
<dbReference type="OrthoDB" id="7838665at2759"/>
<protein>
    <submittedName>
        <fullName evidence="2">Uncharacterized protein LOC115631415</fullName>
    </submittedName>
</protein>